<accession>A0A4U9W901</accession>
<reference evidence="1" key="1">
    <citation type="submission" date="2019-05" db="EMBL/GenBank/DDBJ databases">
        <authorList>
            <consortium name="Pathogen Informatics"/>
        </authorList>
    </citation>
    <scope>NUCLEOTIDE SEQUENCE [LARGE SCALE GENOMIC DNA]</scope>
    <source>
        <strain evidence="1">NCTC12965</strain>
    </source>
</reference>
<keyword evidence="1" id="KW-0067">ATP-binding</keyword>
<dbReference type="Gene3D" id="3.40.50.300">
    <property type="entry name" value="P-loop containing nucleotide triphosphate hydrolases"/>
    <property type="match status" value="1"/>
</dbReference>
<sequence length="104" mass="11984">MPVRPPLSTWWLASFQRDAGRIVIDDEDISILPLHGPRTPRYRLPCRRKRRFSAALSVYDNLMAVLEIRNDLTSEQRNDRAIELLEGVSYLPPAGQPGPIAFRW</sequence>
<dbReference type="EMBL" id="CABEEZ010000133">
    <property type="protein sequence ID" value="VTR55407.1"/>
    <property type="molecule type" value="Genomic_DNA"/>
</dbReference>
<dbReference type="EC" id="3.6.3.-" evidence="1"/>
<dbReference type="GO" id="GO:0016787">
    <property type="term" value="F:hydrolase activity"/>
    <property type="evidence" value="ECO:0007669"/>
    <property type="project" value="UniProtKB-KW"/>
</dbReference>
<dbReference type="GO" id="GO:0005524">
    <property type="term" value="F:ATP binding"/>
    <property type="evidence" value="ECO:0007669"/>
    <property type="project" value="UniProtKB-KW"/>
</dbReference>
<dbReference type="InterPro" id="IPR027417">
    <property type="entry name" value="P-loop_NTPase"/>
</dbReference>
<proteinExistence type="predicted"/>
<dbReference type="AlphaFoldDB" id="A0A4U9W901"/>
<organism evidence="1">
    <name type="scientific">Serratia fonticola</name>
    <dbReference type="NCBI Taxonomy" id="47917"/>
    <lineage>
        <taxon>Bacteria</taxon>
        <taxon>Pseudomonadati</taxon>
        <taxon>Pseudomonadota</taxon>
        <taxon>Gammaproteobacteria</taxon>
        <taxon>Enterobacterales</taxon>
        <taxon>Yersiniaceae</taxon>
        <taxon>Serratia</taxon>
    </lineage>
</organism>
<protein>
    <submittedName>
        <fullName evidence="1">Lipopolysaccharide export system ATP-binding protein LptB</fullName>
        <ecNumber evidence="1">3.6.3.-</ecNumber>
    </submittedName>
</protein>
<name>A0A4U9W901_SERFO</name>
<evidence type="ECO:0000313" key="1">
    <source>
        <dbReference type="EMBL" id="VTR55407.1"/>
    </source>
</evidence>
<keyword evidence="1" id="KW-0378">Hydrolase</keyword>
<keyword evidence="1" id="KW-0547">Nucleotide-binding</keyword>
<gene>
    <name evidence="1" type="primary">lptB_3</name>
    <name evidence="1" type="ORF">NCTC12965_06969</name>
</gene>